<sequence>RIYRRRSNYKEDGTNEKRITIINIKRIVLNESISSDYY</sequence>
<organism evidence="1">
    <name type="scientific">marine sediment metagenome</name>
    <dbReference type="NCBI Taxonomy" id="412755"/>
    <lineage>
        <taxon>unclassified sequences</taxon>
        <taxon>metagenomes</taxon>
        <taxon>ecological metagenomes</taxon>
    </lineage>
</organism>
<protein>
    <submittedName>
        <fullName evidence="1">Uncharacterized protein</fullName>
    </submittedName>
</protein>
<dbReference type="EMBL" id="BART01038930">
    <property type="protein sequence ID" value="GAH09026.1"/>
    <property type="molecule type" value="Genomic_DNA"/>
</dbReference>
<feature type="non-terminal residue" evidence="1">
    <location>
        <position position="1"/>
    </location>
</feature>
<evidence type="ECO:0000313" key="1">
    <source>
        <dbReference type="EMBL" id="GAH09026.1"/>
    </source>
</evidence>
<comment type="caution">
    <text evidence="1">The sequence shown here is derived from an EMBL/GenBank/DDBJ whole genome shotgun (WGS) entry which is preliminary data.</text>
</comment>
<accession>X1CKX6</accession>
<name>X1CKX6_9ZZZZ</name>
<reference evidence="1" key="1">
    <citation type="journal article" date="2014" name="Front. Microbiol.">
        <title>High frequency of phylogenetically diverse reductive dehalogenase-homologous genes in deep subseafloor sedimentary metagenomes.</title>
        <authorList>
            <person name="Kawai M."/>
            <person name="Futagami T."/>
            <person name="Toyoda A."/>
            <person name="Takaki Y."/>
            <person name="Nishi S."/>
            <person name="Hori S."/>
            <person name="Arai W."/>
            <person name="Tsubouchi T."/>
            <person name="Morono Y."/>
            <person name="Uchiyama I."/>
            <person name="Ito T."/>
            <person name="Fujiyama A."/>
            <person name="Inagaki F."/>
            <person name="Takami H."/>
        </authorList>
    </citation>
    <scope>NUCLEOTIDE SEQUENCE</scope>
    <source>
        <strain evidence="1">Expedition CK06-06</strain>
    </source>
</reference>
<proteinExistence type="predicted"/>
<gene>
    <name evidence="1" type="ORF">S01H4_64286</name>
</gene>
<dbReference type="AlphaFoldDB" id="X1CKX6"/>